<keyword evidence="1" id="KW-0175">Coiled coil</keyword>
<feature type="coiled-coil region" evidence="1">
    <location>
        <begin position="25"/>
        <end position="52"/>
    </location>
</feature>
<evidence type="ECO:0000313" key="3">
    <source>
        <dbReference type="Proteomes" id="UP001352852"/>
    </source>
</evidence>
<evidence type="ECO:0000313" key="2">
    <source>
        <dbReference type="EMBL" id="MED6278904.1"/>
    </source>
</evidence>
<reference evidence="2 3" key="1">
    <citation type="submission" date="2021-06" db="EMBL/GenBank/DDBJ databases">
        <authorList>
            <person name="Palmer J.M."/>
        </authorList>
    </citation>
    <scope>NUCLEOTIDE SEQUENCE [LARGE SCALE GENOMIC DNA]</scope>
    <source>
        <strain evidence="2 3">CL_MEX2019</strain>
        <tissue evidence="2">Muscle</tissue>
    </source>
</reference>
<comment type="caution">
    <text evidence="2">The sequence shown here is derived from an EMBL/GenBank/DDBJ whole genome shotgun (WGS) entry which is preliminary data.</text>
</comment>
<keyword evidence="3" id="KW-1185">Reference proteome</keyword>
<dbReference type="EMBL" id="JAHUTJ010036715">
    <property type="protein sequence ID" value="MED6278904.1"/>
    <property type="molecule type" value="Genomic_DNA"/>
</dbReference>
<name>A0ABU7DZ17_9TELE</name>
<proteinExistence type="predicted"/>
<accession>A0ABU7DZ17</accession>
<sequence>MKKIPNINATIIAANEKTRQAEEALGNAAADARDAKKKAEDAERIADNVQKVNQHILLIYEWFDPSYPTHCLFTLCPCRARLRPKRKQRRRCRTPTSWTKM</sequence>
<protein>
    <submittedName>
        <fullName evidence="2">Uncharacterized protein</fullName>
    </submittedName>
</protein>
<organism evidence="2 3">
    <name type="scientific">Characodon lateralis</name>
    <dbReference type="NCBI Taxonomy" id="208331"/>
    <lineage>
        <taxon>Eukaryota</taxon>
        <taxon>Metazoa</taxon>
        <taxon>Chordata</taxon>
        <taxon>Craniata</taxon>
        <taxon>Vertebrata</taxon>
        <taxon>Euteleostomi</taxon>
        <taxon>Actinopterygii</taxon>
        <taxon>Neopterygii</taxon>
        <taxon>Teleostei</taxon>
        <taxon>Neoteleostei</taxon>
        <taxon>Acanthomorphata</taxon>
        <taxon>Ovalentaria</taxon>
        <taxon>Atherinomorphae</taxon>
        <taxon>Cyprinodontiformes</taxon>
        <taxon>Goodeidae</taxon>
        <taxon>Characodon</taxon>
    </lineage>
</organism>
<dbReference type="Proteomes" id="UP001352852">
    <property type="component" value="Unassembled WGS sequence"/>
</dbReference>
<gene>
    <name evidence="2" type="ORF">CHARACLAT_028835</name>
</gene>
<evidence type="ECO:0000256" key="1">
    <source>
        <dbReference type="SAM" id="Coils"/>
    </source>
</evidence>